<dbReference type="InterPro" id="IPR006115">
    <property type="entry name" value="6PGDH_NADP-bd"/>
</dbReference>
<dbReference type="InterPro" id="IPR036291">
    <property type="entry name" value="NAD(P)-bd_dom_sf"/>
</dbReference>
<sequence>MKKITNITFIGLGVMGFPMAGHLSKNHNFSVTVWNRTIARTEEWADKYDGSIASSIKNAIAKADMILICAGKDEDVEEIIYAENGILQNINSSIVIDHTTTSHKLAQKLAASFKEKDIEFIDAPVSGGEIGAINAQLSIMAGGNKKTIQAVNPVLKHYAKNITHMGSHGYGQLAKMVNQICIAGVLQGLSDGILFAENENIDIEKLLSAISGGAAQSWQMENRALTMSKREFDFGFAIKWMVKDLGYCLDRAEDNKTDLSFTKSVYDKYQKLMKNGDGNLDTSALILQNKGE</sequence>
<keyword evidence="2" id="KW-0560">Oxidoreductase</keyword>
<dbReference type="PANTHER" id="PTHR43060">
    <property type="entry name" value="3-HYDROXYISOBUTYRATE DEHYDROGENASE-LIKE 1, MITOCHONDRIAL-RELATED"/>
    <property type="match status" value="1"/>
</dbReference>
<dbReference type="RefSeq" id="WP_090716663.1">
    <property type="nucleotide sequence ID" value="NZ_CDSC02000308.1"/>
</dbReference>
<dbReference type="Gene3D" id="1.10.1040.10">
    <property type="entry name" value="N-(1-d-carboxylethyl)-l-norvaline Dehydrogenase, domain 2"/>
    <property type="match status" value="1"/>
</dbReference>
<name>A0A1H6LPQ8_9GAMM</name>
<dbReference type="AlphaFoldDB" id="A0A1H6LPQ8"/>
<organism evidence="7 8">
    <name type="scientific">Bathymodiolus azoricus thioautotrophic gill symbiont</name>
    <dbReference type="NCBI Taxonomy" id="235205"/>
    <lineage>
        <taxon>Bacteria</taxon>
        <taxon>Pseudomonadati</taxon>
        <taxon>Pseudomonadota</taxon>
        <taxon>Gammaproteobacteria</taxon>
        <taxon>sulfur-oxidizing symbionts</taxon>
    </lineage>
</organism>
<dbReference type="OrthoDB" id="9786703at2"/>
<comment type="similarity">
    <text evidence="1">Belongs to the HIBADH-related family.</text>
</comment>
<keyword evidence="3" id="KW-0520">NAD</keyword>
<evidence type="ECO:0000256" key="4">
    <source>
        <dbReference type="PIRSR" id="PIRSR000103-1"/>
    </source>
</evidence>
<dbReference type="InterPro" id="IPR008927">
    <property type="entry name" value="6-PGluconate_DH-like_C_sf"/>
</dbReference>
<dbReference type="GO" id="GO:0016054">
    <property type="term" value="P:organic acid catabolic process"/>
    <property type="evidence" value="ECO:0007669"/>
    <property type="project" value="UniProtKB-ARBA"/>
</dbReference>
<dbReference type="PROSITE" id="PS00895">
    <property type="entry name" value="3_HYDROXYISOBUT_DH"/>
    <property type="match status" value="1"/>
</dbReference>
<evidence type="ECO:0000313" key="8">
    <source>
        <dbReference type="Proteomes" id="UP000198988"/>
    </source>
</evidence>
<dbReference type="Gene3D" id="3.40.50.720">
    <property type="entry name" value="NAD(P)-binding Rossmann-like Domain"/>
    <property type="match status" value="1"/>
</dbReference>
<dbReference type="PANTHER" id="PTHR43060:SF15">
    <property type="entry name" value="3-HYDROXYISOBUTYRATE DEHYDROGENASE-LIKE 1, MITOCHONDRIAL-RELATED"/>
    <property type="match status" value="1"/>
</dbReference>
<dbReference type="Pfam" id="PF03446">
    <property type="entry name" value="NAD_binding_2"/>
    <property type="match status" value="1"/>
</dbReference>
<dbReference type="InterPro" id="IPR013328">
    <property type="entry name" value="6PGD_dom2"/>
</dbReference>
<dbReference type="InterPro" id="IPR002204">
    <property type="entry name" value="3-OH-isobutyrate_DH-rel_CS"/>
</dbReference>
<feature type="domain" description="6-phosphogluconate dehydrogenase NADP-binding" evidence="5">
    <location>
        <begin position="6"/>
        <end position="166"/>
    </location>
</feature>
<accession>A0A1H6LPQ8</accession>
<dbReference type="Pfam" id="PF14833">
    <property type="entry name" value="NAD_binding_11"/>
    <property type="match status" value="1"/>
</dbReference>
<dbReference type="GO" id="GO:0050661">
    <property type="term" value="F:NADP binding"/>
    <property type="evidence" value="ECO:0007669"/>
    <property type="project" value="InterPro"/>
</dbReference>
<dbReference type="PIRSF" id="PIRSF000103">
    <property type="entry name" value="HIBADH"/>
    <property type="match status" value="1"/>
</dbReference>
<gene>
    <name evidence="7" type="ORF">BAZSYMA_ACONTIG15875_2</name>
</gene>
<dbReference type="GO" id="GO:0051287">
    <property type="term" value="F:NAD binding"/>
    <property type="evidence" value="ECO:0007669"/>
    <property type="project" value="InterPro"/>
</dbReference>
<dbReference type="Proteomes" id="UP000198988">
    <property type="component" value="Unassembled WGS sequence"/>
</dbReference>
<dbReference type="InterPro" id="IPR029154">
    <property type="entry name" value="HIBADH-like_NADP-bd"/>
</dbReference>
<evidence type="ECO:0000256" key="1">
    <source>
        <dbReference type="ARBA" id="ARBA00009080"/>
    </source>
</evidence>
<dbReference type="GO" id="GO:0016491">
    <property type="term" value="F:oxidoreductase activity"/>
    <property type="evidence" value="ECO:0007669"/>
    <property type="project" value="UniProtKB-KW"/>
</dbReference>
<dbReference type="InterPro" id="IPR015815">
    <property type="entry name" value="HIBADH-related"/>
</dbReference>
<proteinExistence type="inferred from homology"/>
<evidence type="ECO:0000259" key="6">
    <source>
        <dbReference type="Pfam" id="PF14833"/>
    </source>
</evidence>
<dbReference type="SUPFAM" id="SSF51735">
    <property type="entry name" value="NAD(P)-binding Rossmann-fold domains"/>
    <property type="match status" value="1"/>
</dbReference>
<evidence type="ECO:0000256" key="2">
    <source>
        <dbReference type="ARBA" id="ARBA00023002"/>
    </source>
</evidence>
<protein>
    <submittedName>
        <fullName evidence="7">Oxidoreductase</fullName>
    </submittedName>
</protein>
<evidence type="ECO:0000313" key="7">
    <source>
        <dbReference type="EMBL" id="SEH90638.1"/>
    </source>
</evidence>
<feature type="domain" description="3-hydroxyisobutyrate dehydrogenase-like NAD-binding" evidence="6">
    <location>
        <begin position="169"/>
        <end position="286"/>
    </location>
</feature>
<evidence type="ECO:0000256" key="3">
    <source>
        <dbReference type="ARBA" id="ARBA00023027"/>
    </source>
</evidence>
<reference evidence="8" key="1">
    <citation type="submission" date="2016-06" db="EMBL/GenBank/DDBJ databases">
        <authorList>
            <person name="Petersen J."/>
            <person name="Sayavedra L."/>
        </authorList>
    </citation>
    <scope>NUCLEOTIDE SEQUENCE [LARGE SCALE GENOMIC DNA]</scope>
    <source>
        <strain evidence="8">BazSymA</strain>
    </source>
</reference>
<evidence type="ECO:0000259" key="5">
    <source>
        <dbReference type="Pfam" id="PF03446"/>
    </source>
</evidence>
<dbReference type="EMBL" id="CDSC02000308">
    <property type="protein sequence ID" value="SEH90638.1"/>
    <property type="molecule type" value="Genomic_DNA"/>
</dbReference>
<feature type="active site" evidence="4">
    <location>
        <position position="175"/>
    </location>
</feature>
<dbReference type="SUPFAM" id="SSF48179">
    <property type="entry name" value="6-phosphogluconate dehydrogenase C-terminal domain-like"/>
    <property type="match status" value="1"/>
</dbReference>